<feature type="domain" description="Chorismate-utilising enzyme C-terminal" evidence="6">
    <location>
        <begin position="434"/>
        <end position="688"/>
    </location>
</feature>
<dbReference type="CDD" id="cd01743">
    <property type="entry name" value="GATase1_Anthranilate_Synthase"/>
    <property type="match status" value="1"/>
</dbReference>
<dbReference type="InterPro" id="IPR005802">
    <property type="entry name" value="ADC_synth_comp_1"/>
</dbReference>
<evidence type="ECO:0000259" key="6">
    <source>
        <dbReference type="Pfam" id="PF00425"/>
    </source>
</evidence>
<keyword evidence="3 8" id="KW-0808">Transferase</keyword>
<dbReference type="NCBIfam" id="TIGR00566">
    <property type="entry name" value="trpG_papA"/>
    <property type="match status" value="1"/>
</dbReference>
<sequence length="703" mass="78203">MKPLKTLLIDNYDSFTHNLHHLITCVNGTPPVVIRNDEKNWQNDYLRYFDNIVISPGPGRPEKAADFGLCRDIIESAAIPVLGICLGHQGICAIHGATIDLAPEPRHGRISPITHQQKDLFRNIPSPFSAVRYHSLAVYDLPETLEPLARSEDGLVMAVAHRSKPLFGVQFHPESICTEHGKTLFTNFAEITRTRQKEKKGHISSPMPENLFSSPHANTLTLPKEKQKKHYTVLHEQLPATIDAETLFNTIFRQSAYAVWLDSSRRGYGSGRFSILCDAGGPLGRIASADVQKQCISVTTTEKHELIEDDFFNWLEKDLDAYDISTPDTPFEFALGWVGYIGYEMKSLTEKVQGPVSPFPDACLLFCDRAAVIDHEENRIWLVALSDNASGENARAWLEQTRSKLMSTDTPWTAPAPLPRKLALETPLKLRHEKADYLDLIAQCQKALRQGESYEICLTNMAEASCRADPWTAWRMLRQINPVPYGAYLQLGDIAVLSCSPERFLSISRDRVIESKPIKGTRPRAENPAIDRQLMNDLAASEKEKAENLMIVDLVRNDLGRIARPGSVTVSRLFDIESYQTVHQMVSTISARIQDGISASQCVRAAFPGGSMTGAPKKRTLEIIDRLEAGPRGIYSGALGYFSLCGAVDLSIIIRTLVMSDGKLSFGVGGAITALSDPEEEFEETRVKARAFLTLFDADFSDC</sequence>
<dbReference type="InterPro" id="IPR029062">
    <property type="entry name" value="Class_I_gatase-like"/>
</dbReference>
<dbReference type="PANTHER" id="PTHR11236">
    <property type="entry name" value="AMINOBENZOATE/ANTHRANILATE SYNTHASE"/>
    <property type="match status" value="1"/>
</dbReference>
<dbReference type="SUPFAM" id="SSF56322">
    <property type="entry name" value="ADC synthase"/>
    <property type="match status" value="1"/>
</dbReference>
<name>A0A9E9LYD2_9BURK</name>
<evidence type="ECO:0000259" key="5">
    <source>
        <dbReference type="Pfam" id="PF00117"/>
    </source>
</evidence>
<evidence type="ECO:0000259" key="7">
    <source>
        <dbReference type="Pfam" id="PF04715"/>
    </source>
</evidence>
<dbReference type="GO" id="GO:0005737">
    <property type="term" value="C:cytoplasm"/>
    <property type="evidence" value="ECO:0007669"/>
    <property type="project" value="TreeGrafter"/>
</dbReference>
<dbReference type="PRINTS" id="PR00099">
    <property type="entry name" value="CPSGATASE"/>
</dbReference>
<feature type="domain" description="Glutamine amidotransferase" evidence="5">
    <location>
        <begin position="7"/>
        <end position="189"/>
    </location>
</feature>
<dbReference type="InterPro" id="IPR015890">
    <property type="entry name" value="Chorismate_C"/>
</dbReference>
<dbReference type="Proteomes" id="UP001156215">
    <property type="component" value="Chromosome"/>
</dbReference>
<dbReference type="InterPro" id="IPR006221">
    <property type="entry name" value="TrpG/PapA_dom"/>
</dbReference>
<dbReference type="AlphaFoldDB" id="A0A9E9LYD2"/>
<accession>A0A9E9LYD2</accession>
<dbReference type="RefSeq" id="WP_269308152.1">
    <property type="nucleotide sequence ID" value="NZ_CP098242.1"/>
</dbReference>
<dbReference type="GO" id="GO:0046820">
    <property type="term" value="F:4-amino-4-deoxychorismate synthase activity"/>
    <property type="evidence" value="ECO:0007669"/>
    <property type="project" value="UniProtKB-EC"/>
</dbReference>
<dbReference type="PRINTS" id="PR00097">
    <property type="entry name" value="ANTSNTHASEII"/>
</dbReference>
<evidence type="ECO:0000313" key="9">
    <source>
        <dbReference type="Proteomes" id="UP001156215"/>
    </source>
</evidence>
<dbReference type="PANTHER" id="PTHR11236:SF18">
    <property type="entry name" value="AMINODEOXYCHORISMATE SYNTHASE"/>
    <property type="match status" value="1"/>
</dbReference>
<dbReference type="FunFam" id="3.40.50.880:FF:000003">
    <property type="entry name" value="Anthranilate synthase component II"/>
    <property type="match status" value="1"/>
</dbReference>
<dbReference type="Pfam" id="PF00425">
    <property type="entry name" value="Chorismate_bind"/>
    <property type="match status" value="1"/>
</dbReference>
<dbReference type="GO" id="GO:0009396">
    <property type="term" value="P:folic acid-containing compound biosynthetic process"/>
    <property type="evidence" value="ECO:0007669"/>
    <property type="project" value="InterPro"/>
</dbReference>
<evidence type="ECO:0000256" key="1">
    <source>
        <dbReference type="ARBA" id="ARBA00005970"/>
    </source>
</evidence>
<dbReference type="PRINTS" id="PR00096">
    <property type="entry name" value="GATASE"/>
</dbReference>
<dbReference type="InterPro" id="IPR019999">
    <property type="entry name" value="Anth_synth_I-like"/>
</dbReference>
<reference evidence="8" key="1">
    <citation type="journal article" date="2022" name="Front. Microbiol.">
        <title>New perspectives on an old grouping: The genomic and phenotypic variability of Oxalobacter formigenes and the implications for calcium oxalate stone prevention.</title>
        <authorList>
            <person name="Chmiel J.A."/>
            <person name="Carr C."/>
            <person name="Stuivenberg G.A."/>
            <person name="Venema R."/>
            <person name="Chanyi R.M."/>
            <person name="Al K.F."/>
            <person name="Giguere D."/>
            <person name="Say H."/>
            <person name="Akouris P.P."/>
            <person name="Dominguez Romero S.A."/>
            <person name="Kwong A."/>
            <person name="Tai V."/>
            <person name="Koval S.F."/>
            <person name="Razvi H."/>
            <person name="Bjazevic J."/>
            <person name="Burton J.P."/>
        </authorList>
    </citation>
    <scope>NUCLEOTIDE SEQUENCE</scope>
    <source>
        <strain evidence="8">WoOx3</strain>
    </source>
</reference>
<evidence type="ECO:0000313" key="8">
    <source>
        <dbReference type="EMBL" id="WAW09158.1"/>
    </source>
</evidence>
<feature type="domain" description="Anthranilate synthase component I N-terminal" evidence="7">
    <location>
        <begin position="248"/>
        <end position="382"/>
    </location>
</feature>
<dbReference type="Gene3D" id="3.60.120.10">
    <property type="entry name" value="Anthranilate synthase"/>
    <property type="match status" value="1"/>
</dbReference>
<dbReference type="NCBIfam" id="TIGR00553">
    <property type="entry name" value="pabB"/>
    <property type="match status" value="1"/>
</dbReference>
<dbReference type="Pfam" id="PF04715">
    <property type="entry name" value="Anth_synt_I_N"/>
    <property type="match status" value="1"/>
</dbReference>
<dbReference type="KEGG" id="ovb:NB640_07660"/>
<dbReference type="InterPro" id="IPR006805">
    <property type="entry name" value="Anth_synth_I_N"/>
</dbReference>
<dbReference type="GO" id="GO:0000162">
    <property type="term" value="P:L-tryptophan biosynthetic process"/>
    <property type="evidence" value="ECO:0007669"/>
    <property type="project" value="TreeGrafter"/>
</dbReference>
<keyword evidence="8" id="KW-0032">Aminotransferase</keyword>
<dbReference type="Gene3D" id="3.40.50.880">
    <property type="match status" value="1"/>
</dbReference>
<keyword evidence="4" id="KW-0315">Glutamine amidotransferase</keyword>
<gene>
    <name evidence="8" type="primary">pabB</name>
    <name evidence="8" type="ORF">NB640_07660</name>
</gene>
<dbReference type="InterPro" id="IPR010117">
    <property type="entry name" value="PabB_fungal"/>
</dbReference>
<dbReference type="NCBIfam" id="TIGR01823">
    <property type="entry name" value="PabB-fungal"/>
    <property type="match status" value="1"/>
</dbReference>
<protein>
    <recommendedName>
        <fullName evidence="2">aminodeoxychorismate synthase</fullName>
        <ecNumber evidence="2">2.6.1.85</ecNumber>
    </recommendedName>
</protein>
<evidence type="ECO:0000256" key="4">
    <source>
        <dbReference type="ARBA" id="ARBA00022962"/>
    </source>
</evidence>
<keyword evidence="9" id="KW-1185">Reference proteome</keyword>
<evidence type="ECO:0000256" key="3">
    <source>
        <dbReference type="ARBA" id="ARBA00022679"/>
    </source>
</evidence>
<dbReference type="GO" id="GO:0008153">
    <property type="term" value="P:4-aminobenzoate biosynthetic process"/>
    <property type="evidence" value="ECO:0007669"/>
    <property type="project" value="TreeGrafter"/>
</dbReference>
<dbReference type="SUPFAM" id="SSF52317">
    <property type="entry name" value="Class I glutamine amidotransferase-like"/>
    <property type="match status" value="1"/>
</dbReference>
<dbReference type="PROSITE" id="PS51273">
    <property type="entry name" value="GATASE_TYPE_1"/>
    <property type="match status" value="1"/>
</dbReference>
<comment type="similarity">
    <text evidence="1">In the C-terminal section; belongs to the anthranilate synthase component I family.</text>
</comment>
<evidence type="ECO:0000256" key="2">
    <source>
        <dbReference type="ARBA" id="ARBA00013139"/>
    </source>
</evidence>
<dbReference type="EC" id="2.6.1.85" evidence="2"/>
<organism evidence="8 9">
    <name type="scientific">Oxalobacter vibrioformis</name>
    <dbReference type="NCBI Taxonomy" id="933080"/>
    <lineage>
        <taxon>Bacteria</taxon>
        <taxon>Pseudomonadati</taxon>
        <taxon>Pseudomonadota</taxon>
        <taxon>Betaproteobacteria</taxon>
        <taxon>Burkholderiales</taxon>
        <taxon>Oxalobacteraceae</taxon>
        <taxon>Oxalobacter</taxon>
    </lineage>
</organism>
<proteinExistence type="inferred from homology"/>
<dbReference type="InterPro" id="IPR017926">
    <property type="entry name" value="GATASE"/>
</dbReference>
<dbReference type="EMBL" id="CP098242">
    <property type="protein sequence ID" value="WAW09158.1"/>
    <property type="molecule type" value="Genomic_DNA"/>
</dbReference>
<dbReference type="InterPro" id="IPR005801">
    <property type="entry name" value="ADC_synthase"/>
</dbReference>
<dbReference type="Pfam" id="PF00117">
    <property type="entry name" value="GATase"/>
    <property type="match status" value="1"/>
</dbReference>